<dbReference type="EMBL" id="VLKO01000004">
    <property type="protein sequence ID" value="TWI00404.1"/>
    <property type="molecule type" value="Genomic_DNA"/>
</dbReference>
<proteinExistence type="predicted"/>
<sequence length="61" mass="7238">MNSNDLEGNWEQQKEKLKEKFVALTSNKSLFSESKKEEMLKKYQDKLGKTREELIVIFQSL</sequence>
<name>A0ABY3FKW4_9FLAO</name>
<dbReference type="SUPFAM" id="SSF69047">
    <property type="entry name" value="Hypothetical protein YjbJ"/>
    <property type="match status" value="1"/>
</dbReference>
<dbReference type="InterPro" id="IPR036629">
    <property type="entry name" value="YjbJ_sf"/>
</dbReference>
<evidence type="ECO:0000313" key="1">
    <source>
        <dbReference type="EMBL" id="TWI00404.1"/>
    </source>
</evidence>
<accession>A0ABY3FKW4</accession>
<dbReference type="Proteomes" id="UP000317519">
    <property type="component" value="Unassembled WGS sequence"/>
</dbReference>
<keyword evidence="2" id="KW-1185">Reference proteome</keyword>
<dbReference type="RefSeq" id="WP_144890614.1">
    <property type="nucleotide sequence ID" value="NZ_VLKO01000004.1"/>
</dbReference>
<evidence type="ECO:0000313" key="2">
    <source>
        <dbReference type="Proteomes" id="UP000317519"/>
    </source>
</evidence>
<protein>
    <recommendedName>
        <fullName evidence="3">General stress protein CsbD</fullName>
    </recommendedName>
</protein>
<reference evidence="1 2" key="1">
    <citation type="journal article" date="2015" name="Stand. Genomic Sci.">
        <title>Genomic Encyclopedia of Bacterial and Archaeal Type Strains, Phase III: the genomes of soil and plant-associated and newly described type strains.</title>
        <authorList>
            <person name="Whitman W.B."/>
            <person name="Woyke T."/>
            <person name="Klenk H.P."/>
            <person name="Zhou Y."/>
            <person name="Lilburn T.G."/>
            <person name="Beck B.J."/>
            <person name="De Vos P."/>
            <person name="Vandamme P."/>
            <person name="Eisen J.A."/>
            <person name="Garrity G."/>
            <person name="Hugenholtz P."/>
            <person name="Kyrpides N.C."/>
        </authorList>
    </citation>
    <scope>NUCLEOTIDE SEQUENCE [LARGE SCALE GENOMIC DNA]</scope>
    <source>
        <strain evidence="1 2">CGMCC 1.6847</strain>
    </source>
</reference>
<dbReference type="Gene3D" id="1.10.1470.10">
    <property type="entry name" value="YjbJ"/>
    <property type="match status" value="1"/>
</dbReference>
<gene>
    <name evidence="1" type="ORF">IQ05_01050</name>
</gene>
<comment type="caution">
    <text evidence="1">The sequence shown here is derived from an EMBL/GenBank/DDBJ whole genome shotgun (WGS) entry which is preliminary data.</text>
</comment>
<organism evidence="1 2">
    <name type="scientific">Flavobacterium tiangeerense</name>
    <dbReference type="NCBI Taxonomy" id="459471"/>
    <lineage>
        <taxon>Bacteria</taxon>
        <taxon>Pseudomonadati</taxon>
        <taxon>Bacteroidota</taxon>
        <taxon>Flavobacteriia</taxon>
        <taxon>Flavobacteriales</taxon>
        <taxon>Flavobacteriaceae</taxon>
        <taxon>Flavobacterium</taxon>
    </lineage>
</organism>
<evidence type="ECO:0008006" key="3">
    <source>
        <dbReference type="Google" id="ProtNLM"/>
    </source>
</evidence>